<dbReference type="EMBL" id="WNJO01000006">
    <property type="protein sequence ID" value="MTV82201.1"/>
    <property type="molecule type" value="Genomic_DNA"/>
</dbReference>
<name>A0A7X3C330_9LACO</name>
<organism evidence="2 3">
    <name type="scientific">Secundilactobacillus folii</name>
    <dbReference type="NCBI Taxonomy" id="2678357"/>
    <lineage>
        <taxon>Bacteria</taxon>
        <taxon>Bacillati</taxon>
        <taxon>Bacillota</taxon>
        <taxon>Bacilli</taxon>
        <taxon>Lactobacillales</taxon>
        <taxon>Lactobacillaceae</taxon>
        <taxon>Secundilactobacillus</taxon>
    </lineage>
</organism>
<dbReference type="InterPro" id="IPR012654">
    <property type="entry name" value="CHP02391"/>
</dbReference>
<dbReference type="Pfam" id="PF09509">
    <property type="entry name" value="Hypoth_Ymh"/>
    <property type="match status" value="1"/>
</dbReference>
<evidence type="ECO:0000313" key="2">
    <source>
        <dbReference type="EMBL" id="MTV82201.1"/>
    </source>
</evidence>
<keyword evidence="3" id="KW-1185">Reference proteome</keyword>
<reference evidence="2 3" key="1">
    <citation type="submission" date="2019-11" db="EMBL/GenBank/DDBJ databases">
        <title>Lactobacillus sp. nov. CRM56-3, isolated from fermented tea leaves.</title>
        <authorList>
            <person name="Phuengjayaem S."/>
            <person name="Tanasupawat S."/>
        </authorList>
    </citation>
    <scope>NUCLEOTIDE SEQUENCE [LARGE SCALE GENOMIC DNA]</scope>
    <source>
        <strain evidence="2 3">CRM56-3</strain>
    </source>
</reference>
<gene>
    <name evidence="2" type="ORF">GM612_05990</name>
</gene>
<sequence length="276" mass="31843">MKPIDENCIENVSKILAELTTGSKITVMFQKLGLKDFDETRRKQNSLLTNSTKWRRIKESIISGCQLSNDAKPLFNVISYIMNPPDFFQDPDKWHRTLQSLNEKLMFYGYEINDAGEVESVNVPKTFSEAQRRLQTLKNRLSKLDVHPEILKYCNSELLQENYFHAIFEASKCVLQKIRDISELNDDCNSLVNECFNTKRPIVLIKGNMLKTQTEKSKYLGLKSLLNTIVYLYRNPKAHDPKLYDVTSETDAITALTLMSLAYGLLEKCINVRNLD</sequence>
<evidence type="ECO:0000313" key="3">
    <source>
        <dbReference type="Proteomes" id="UP000466388"/>
    </source>
</evidence>
<accession>A0A7X3C330</accession>
<comment type="caution">
    <text evidence="2">The sequence shown here is derived from an EMBL/GenBank/DDBJ whole genome shotgun (WGS) entry which is preliminary data.</text>
</comment>
<proteinExistence type="predicted"/>
<protein>
    <submittedName>
        <fullName evidence="2">TIGR02391 family protein</fullName>
    </submittedName>
</protein>
<feature type="domain" description="Conserved hypothetical protein CHP02391" evidence="1">
    <location>
        <begin position="146"/>
        <end position="262"/>
    </location>
</feature>
<dbReference type="AlphaFoldDB" id="A0A7X3C330"/>
<evidence type="ECO:0000259" key="1">
    <source>
        <dbReference type="Pfam" id="PF09509"/>
    </source>
</evidence>
<dbReference type="Proteomes" id="UP000466388">
    <property type="component" value="Unassembled WGS sequence"/>
</dbReference>
<dbReference type="NCBIfam" id="TIGR02391">
    <property type="entry name" value="hypoth_ymh"/>
    <property type="match status" value="1"/>
</dbReference>
<dbReference type="RefSeq" id="WP_155431481.1">
    <property type="nucleotide sequence ID" value="NZ_WNJO01000006.1"/>
</dbReference>